<keyword evidence="2" id="KW-0482">Metalloprotease</keyword>
<dbReference type="GO" id="GO:0008237">
    <property type="term" value="F:metallopeptidase activity"/>
    <property type="evidence" value="ECO:0007669"/>
    <property type="project" value="UniProtKB-KW"/>
</dbReference>
<proteinExistence type="predicted"/>
<sequence>MLTSKLARFTPTCRQVIAHKLITRSFATEQQSENTGLDPELRKLLKPDVLKKVESKTDSILFKKLNFLGKNIVVRLNVAPQLFLDNLSSDNVFRLLKQLQDPWSYYWTNVKKNGSDSKKWIESLEELPKDASARCCSPTYTHPPSTLTLCSAINADSADSGNLSFSFDDVRRNNLEGKLNAESFNQQGLLWAKKGNYFFANEIVQHMKNKNMSVSSELENAVSSMSKSQDQETGMKYHIGRVEGKPEYLQNQEQSTKKNLAKITGTAEQSRQPGLEKLVLQE</sequence>
<evidence type="ECO:0000313" key="2">
    <source>
        <dbReference type="EMBL" id="KAL0482765.1"/>
    </source>
</evidence>
<protein>
    <submittedName>
        <fullName evidence="2">ATP-dependent zinc metalloprotease</fullName>
    </submittedName>
</protein>
<dbReference type="EMBL" id="JAOPGA020000890">
    <property type="protein sequence ID" value="KAL0482765.1"/>
    <property type="molecule type" value="Genomic_DNA"/>
</dbReference>
<comment type="caution">
    <text evidence="2">The sequence shown here is derived from an EMBL/GenBank/DDBJ whole genome shotgun (WGS) entry which is preliminary data.</text>
</comment>
<name>A0AAW2YZY4_9EUKA</name>
<dbReference type="AlphaFoldDB" id="A0AAW2YZY4"/>
<evidence type="ECO:0000256" key="1">
    <source>
        <dbReference type="SAM" id="MobiDB-lite"/>
    </source>
</evidence>
<feature type="compositionally biased region" description="Polar residues" evidence="1">
    <location>
        <begin position="249"/>
        <end position="258"/>
    </location>
</feature>
<dbReference type="Proteomes" id="UP001431209">
    <property type="component" value="Unassembled WGS sequence"/>
</dbReference>
<keyword evidence="2" id="KW-0645">Protease</keyword>
<accession>A0AAW2YZY4</accession>
<feature type="region of interest" description="Disordered" evidence="1">
    <location>
        <begin position="243"/>
        <end position="282"/>
    </location>
</feature>
<reference evidence="2 3" key="1">
    <citation type="submission" date="2024-03" db="EMBL/GenBank/DDBJ databases">
        <title>The Acrasis kona genome and developmental transcriptomes reveal deep origins of eukaryotic multicellular pathways.</title>
        <authorList>
            <person name="Sheikh S."/>
            <person name="Fu C.-J."/>
            <person name="Brown M.W."/>
            <person name="Baldauf S.L."/>
        </authorList>
    </citation>
    <scope>NUCLEOTIDE SEQUENCE [LARGE SCALE GENOMIC DNA]</scope>
    <source>
        <strain evidence="2 3">ATCC MYA-3509</strain>
    </source>
</reference>
<organism evidence="2 3">
    <name type="scientific">Acrasis kona</name>
    <dbReference type="NCBI Taxonomy" id="1008807"/>
    <lineage>
        <taxon>Eukaryota</taxon>
        <taxon>Discoba</taxon>
        <taxon>Heterolobosea</taxon>
        <taxon>Tetramitia</taxon>
        <taxon>Eutetramitia</taxon>
        <taxon>Acrasidae</taxon>
        <taxon>Acrasis</taxon>
    </lineage>
</organism>
<keyword evidence="2" id="KW-0378">Hydrolase</keyword>
<keyword evidence="3" id="KW-1185">Reference proteome</keyword>
<evidence type="ECO:0000313" key="3">
    <source>
        <dbReference type="Proteomes" id="UP001431209"/>
    </source>
</evidence>
<gene>
    <name evidence="2" type="ORF">AKO1_011170</name>
</gene>